<dbReference type="Proteomes" id="UP001178281">
    <property type="component" value="Unassembled WGS sequence"/>
</dbReference>
<evidence type="ECO:0000256" key="3">
    <source>
        <dbReference type="ARBA" id="ARBA00023172"/>
    </source>
</evidence>
<dbReference type="SUPFAM" id="SSF53041">
    <property type="entry name" value="Resolvase-like"/>
    <property type="match status" value="1"/>
</dbReference>
<dbReference type="CDD" id="cd00338">
    <property type="entry name" value="Ser_Recombinase"/>
    <property type="match status" value="1"/>
</dbReference>
<dbReference type="InterPro" id="IPR036162">
    <property type="entry name" value="Resolvase-like_N_sf"/>
</dbReference>
<dbReference type="InterPro" id="IPR011109">
    <property type="entry name" value="DNA_bind_recombinase_dom"/>
</dbReference>
<evidence type="ECO:0000256" key="5">
    <source>
        <dbReference type="PROSITE-ProRule" id="PRU10137"/>
    </source>
</evidence>
<dbReference type="InterPro" id="IPR050639">
    <property type="entry name" value="SSR_resolvase"/>
</dbReference>
<evidence type="ECO:0000256" key="1">
    <source>
        <dbReference type="ARBA" id="ARBA00022908"/>
    </source>
</evidence>
<dbReference type="InterPro" id="IPR006119">
    <property type="entry name" value="Resolv_N"/>
</dbReference>
<dbReference type="AlphaFoldDB" id="A0AA90NBV7"/>
<dbReference type="GO" id="GO:0015074">
    <property type="term" value="P:DNA integration"/>
    <property type="evidence" value="ECO:0007669"/>
    <property type="project" value="UniProtKB-KW"/>
</dbReference>
<reference evidence="7" key="1">
    <citation type="submission" date="2023-08" db="EMBL/GenBank/DDBJ databases">
        <title>The draft genome of Tsukamurella strandjordii strain 050030.</title>
        <authorList>
            <person name="Zhao F."/>
            <person name="Feng Y."/>
            <person name="Zong Z."/>
        </authorList>
    </citation>
    <scope>NUCLEOTIDE SEQUENCE</scope>
    <source>
        <strain evidence="7">050030</strain>
    </source>
</reference>
<dbReference type="EMBL" id="JAUTIX010000005">
    <property type="protein sequence ID" value="MDP0398913.1"/>
    <property type="molecule type" value="Genomic_DNA"/>
</dbReference>
<dbReference type="InterPro" id="IPR006118">
    <property type="entry name" value="Recombinase_CS"/>
</dbReference>
<dbReference type="PROSITE" id="PS51736">
    <property type="entry name" value="RECOMBINASES_3"/>
    <property type="match status" value="1"/>
</dbReference>
<dbReference type="PANTHER" id="PTHR30461:SF2">
    <property type="entry name" value="SERINE RECOMBINASE PINE-RELATED"/>
    <property type="match status" value="1"/>
</dbReference>
<dbReference type="GO" id="GO:0003677">
    <property type="term" value="F:DNA binding"/>
    <property type="evidence" value="ECO:0007669"/>
    <property type="project" value="UniProtKB-KW"/>
</dbReference>
<proteinExistence type="predicted"/>
<comment type="caution">
    <text evidence="7">The sequence shown here is derived from an EMBL/GenBank/DDBJ whole genome shotgun (WGS) entry which is preliminary data.</text>
</comment>
<dbReference type="Pfam" id="PF00239">
    <property type="entry name" value="Resolvase"/>
    <property type="match status" value="1"/>
</dbReference>
<dbReference type="PANTHER" id="PTHR30461">
    <property type="entry name" value="DNA-INVERTASE FROM LAMBDOID PROPHAGE"/>
    <property type="match status" value="1"/>
</dbReference>
<protein>
    <submittedName>
        <fullName evidence="7">Recombinase family protein</fullName>
    </submittedName>
</protein>
<name>A0AA90NBV7_9ACTN</name>
<accession>A0AA90NBV7</accession>
<keyword evidence="2" id="KW-0238">DNA-binding</keyword>
<keyword evidence="3" id="KW-0233">DNA recombination</keyword>
<evidence type="ECO:0000256" key="4">
    <source>
        <dbReference type="PIRSR" id="PIRSR606118-50"/>
    </source>
</evidence>
<dbReference type="GO" id="GO:0000150">
    <property type="term" value="F:DNA strand exchange activity"/>
    <property type="evidence" value="ECO:0007669"/>
    <property type="project" value="InterPro"/>
</dbReference>
<dbReference type="PROSITE" id="PS00397">
    <property type="entry name" value="RECOMBINASES_1"/>
    <property type="match status" value="1"/>
</dbReference>
<organism evidence="7 8">
    <name type="scientific">Tsukamurella strandjordii</name>
    <dbReference type="NCBI Taxonomy" id="147577"/>
    <lineage>
        <taxon>Bacteria</taxon>
        <taxon>Bacillati</taxon>
        <taxon>Actinomycetota</taxon>
        <taxon>Actinomycetes</taxon>
        <taxon>Mycobacteriales</taxon>
        <taxon>Tsukamurellaceae</taxon>
        <taxon>Tsukamurella</taxon>
    </lineage>
</organism>
<dbReference type="RefSeq" id="WP_305111668.1">
    <property type="nucleotide sequence ID" value="NZ_JAUTIX010000005.1"/>
</dbReference>
<keyword evidence="1" id="KW-0229">DNA integration</keyword>
<dbReference type="Gene3D" id="3.40.50.1390">
    <property type="entry name" value="Resolvase, N-terminal catalytic domain"/>
    <property type="match status" value="1"/>
</dbReference>
<feature type="active site" description="O-(5'-phospho-DNA)-serine intermediate" evidence="4 5">
    <location>
        <position position="10"/>
    </location>
</feature>
<sequence length="216" mass="23766">MKLIGYVRVSTKEQGDEGHGLAAQRHSLEQWCAANDHELLTVMTDVVSGTKATRMHGREIAIAAIEQGLADGLLVRALDRATRSQLDFATLMKRAEDYGWHLLDCEEGVSSDPSKRIVMDVKNAVAAEERRRISLRTKEGLARARREGKALGRKESQAVKDAKRRIHVLADRGMGAKAIAAQLTTEQIPAPRGGSQWSYTTVRDVLARRDTAKAVA</sequence>
<dbReference type="SMART" id="SM00857">
    <property type="entry name" value="Resolvase"/>
    <property type="match status" value="1"/>
</dbReference>
<keyword evidence="8" id="KW-1185">Reference proteome</keyword>
<evidence type="ECO:0000259" key="6">
    <source>
        <dbReference type="PROSITE" id="PS51736"/>
    </source>
</evidence>
<gene>
    <name evidence="7" type="ORF">Q7X28_13350</name>
</gene>
<feature type="domain" description="Resolvase/invertase-type recombinase catalytic" evidence="6">
    <location>
        <begin position="2"/>
        <end position="148"/>
    </location>
</feature>
<evidence type="ECO:0000256" key="2">
    <source>
        <dbReference type="ARBA" id="ARBA00023125"/>
    </source>
</evidence>
<dbReference type="Pfam" id="PF07508">
    <property type="entry name" value="Recombinase"/>
    <property type="match status" value="1"/>
</dbReference>
<evidence type="ECO:0000313" key="7">
    <source>
        <dbReference type="EMBL" id="MDP0398913.1"/>
    </source>
</evidence>
<evidence type="ECO:0000313" key="8">
    <source>
        <dbReference type="Proteomes" id="UP001178281"/>
    </source>
</evidence>